<feature type="compositionally biased region" description="Low complexity" evidence="1">
    <location>
        <begin position="222"/>
        <end position="239"/>
    </location>
</feature>
<comment type="caution">
    <text evidence="2">The sequence shown here is derived from an EMBL/GenBank/DDBJ whole genome shotgun (WGS) entry which is preliminary data.</text>
</comment>
<dbReference type="EMBL" id="LJCR01001359">
    <property type="protein sequence ID" value="KPV50502.1"/>
    <property type="molecule type" value="Genomic_DNA"/>
</dbReference>
<gene>
    <name evidence="2" type="ORF">SE17_26590</name>
</gene>
<reference evidence="2 3" key="1">
    <citation type="submission" date="2015-09" db="EMBL/GenBank/DDBJ databases">
        <title>Draft genome sequence of Kouleothrix aurantiaca JCM 19913.</title>
        <authorList>
            <person name="Hemp J."/>
        </authorList>
    </citation>
    <scope>NUCLEOTIDE SEQUENCE [LARGE SCALE GENOMIC DNA]</scope>
    <source>
        <strain evidence="2 3">COM-B</strain>
    </source>
</reference>
<sequence>MSISNAIAKQLNTARLAFANTQNNATISEMVAIYGYTATRMAEGRQLYDAACAAVNAQAIAAGDYRAALLAAEAAEVRARASFQALAQIARAIFPANTSQRATLGLRGPMPVAQSAFIAAARKLFENATSVPEVNSALAPFGYTATRLDAERAVIEMLAQAYADQAAASSESQRATRAQRDALDAMTRWVAQYLKIAKIALRQQPELIEQIGGASRNSKTPAQRAAARKAAATRAALRS</sequence>
<protein>
    <submittedName>
        <fullName evidence="2">Uncharacterized protein</fullName>
    </submittedName>
</protein>
<organism evidence="2 3">
    <name type="scientific">Kouleothrix aurantiaca</name>
    <dbReference type="NCBI Taxonomy" id="186479"/>
    <lineage>
        <taxon>Bacteria</taxon>
        <taxon>Bacillati</taxon>
        <taxon>Chloroflexota</taxon>
        <taxon>Chloroflexia</taxon>
        <taxon>Chloroflexales</taxon>
        <taxon>Roseiflexineae</taxon>
        <taxon>Roseiflexaceae</taxon>
        <taxon>Kouleothrix</taxon>
    </lineage>
</organism>
<evidence type="ECO:0000313" key="3">
    <source>
        <dbReference type="Proteomes" id="UP000050509"/>
    </source>
</evidence>
<accession>A0A0P9DD10</accession>
<evidence type="ECO:0000256" key="1">
    <source>
        <dbReference type="SAM" id="MobiDB-lite"/>
    </source>
</evidence>
<proteinExistence type="predicted"/>
<dbReference type="Proteomes" id="UP000050509">
    <property type="component" value="Unassembled WGS sequence"/>
</dbReference>
<dbReference type="AlphaFoldDB" id="A0A0P9DD10"/>
<feature type="region of interest" description="Disordered" evidence="1">
    <location>
        <begin position="212"/>
        <end position="239"/>
    </location>
</feature>
<name>A0A0P9DD10_9CHLR</name>
<keyword evidence="3" id="KW-1185">Reference proteome</keyword>
<evidence type="ECO:0000313" key="2">
    <source>
        <dbReference type="EMBL" id="KPV50502.1"/>
    </source>
</evidence>